<proteinExistence type="inferred from homology"/>
<dbReference type="PANTHER" id="PTHR48050:SF13">
    <property type="entry name" value="STEROL 3-BETA-GLUCOSYLTRANSFERASE UGT80A2"/>
    <property type="match status" value="1"/>
</dbReference>
<dbReference type="NCBIfam" id="TIGR04516">
    <property type="entry name" value="glycosyl_450act"/>
    <property type="match status" value="1"/>
</dbReference>
<accession>A0A934QYY1</accession>
<evidence type="ECO:0000259" key="5">
    <source>
        <dbReference type="Pfam" id="PF06722"/>
    </source>
</evidence>
<dbReference type="Pfam" id="PF21036">
    <property type="entry name" value="EryCIII-like_N"/>
    <property type="match status" value="1"/>
</dbReference>
<dbReference type="InterPro" id="IPR010610">
    <property type="entry name" value="EryCIII-like_C"/>
</dbReference>
<feature type="domain" description="Erythromycin biosynthesis protein CIII-like C-terminal" evidence="5">
    <location>
        <begin position="273"/>
        <end position="416"/>
    </location>
</feature>
<comment type="caution">
    <text evidence="7">The sequence shown here is derived from an EMBL/GenBank/DDBJ whole genome shotgun (WGS) entry which is preliminary data.</text>
</comment>
<dbReference type="EMBL" id="JAENJH010000008">
    <property type="protein sequence ID" value="MBK1787859.1"/>
    <property type="molecule type" value="Genomic_DNA"/>
</dbReference>
<dbReference type="Pfam" id="PF06722">
    <property type="entry name" value="EryCIII-like_C"/>
    <property type="match status" value="1"/>
</dbReference>
<organism evidence="7 8">
    <name type="scientific">Prauserella cavernicola</name>
    <dbReference type="NCBI Taxonomy" id="2800127"/>
    <lineage>
        <taxon>Bacteria</taxon>
        <taxon>Bacillati</taxon>
        <taxon>Actinomycetota</taxon>
        <taxon>Actinomycetes</taxon>
        <taxon>Pseudonocardiales</taxon>
        <taxon>Pseudonocardiaceae</taxon>
        <taxon>Prauserella</taxon>
    </lineage>
</organism>
<dbReference type="GO" id="GO:0016758">
    <property type="term" value="F:hexosyltransferase activity"/>
    <property type="evidence" value="ECO:0007669"/>
    <property type="project" value="UniProtKB-ARBA"/>
</dbReference>
<dbReference type="GO" id="GO:0017000">
    <property type="term" value="P:antibiotic biosynthetic process"/>
    <property type="evidence" value="ECO:0007669"/>
    <property type="project" value="UniProtKB-KW"/>
</dbReference>
<dbReference type="RefSeq" id="WP_200323001.1">
    <property type="nucleotide sequence ID" value="NZ_JAENJH010000008.1"/>
</dbReference>
<dbReference type="InterPro" id="IPR002213">
    <property type="entry name" value="UDP_glucos_trans"/>
</dbReference>
<evidence type="ECO:0000313" key="7">
    <source>
        <dbReference type="EMBL" id="MBK1787859.1"/>
    </source>
</evidence>
<dbReference type="InterPro" id="IPR048284">
    <property type="entry name" value="EryCIII-like_N"/>
</dbReference>
<keyword evidence="3" id="KW-0808">Transferase</keyword>
<dbReference type="AlphaFoldDB" id="A0A934QYY1"/>
<dbReference type="PANTHER" id="PTHR48050">
    <property type="entry name" value="STEROL 3-BETA-GLUCOSYLTRANSFERASE"/>
    <property type="match status" value="1"/>
</dbReference>
<name>A0A934QYY1_9PSEU</name>
<keyword evidence="2" id="KW-0328">Glycosyltransferase</keyword>
<evidence type="ECO:0000256" key="1">
    <source>
        <dbReference type="ARBA" id="ARBA00006962"/>
    </source>
</evidence>
<dbReference type="SUPFAM" id="SSF53756">
    <property type="entry name" value="UDP-Glycosyltransferase/glycogen phosphorylase"/>
    <property type="match status" value="1"/>
</dbReference>
<dbReference type="FunFam" id="3.40.50.2000:FF:000072">
    <property type="entry name" value="Glycosyl transferase"/>
    <property type="match status" value="1"/>
</dbReference>
<gene>
    <name evidence="7" type="ORF">JHE00_26315</name>
</gene>
<evidence type="ECO:0000259" key="6">
    <source>
        <dbReference type="Pfam" id="PF21036"/>
    </source>
</evidence>
<dbReference type="Gene3D" id="3.40.50.2000">
    <property type="entry name" value="Glycogen Phosphorylase B"/>
    <property type="match status" value="2"/>
</dbReference>
<evidence type="ECO:0000313" key="8">
    <source>
        <dbReference type="Proteomes" id="UP000635245"/>
    </source>
</evidence>
<dbReference type="InterPro" id="IPR050426">
    <property type="entry name" value="Glycosyltransferase_28"/>
</dbReference>
<evidence type="ECO:0000256" key="2">
    <source>
        <dbReference type="ARBA" id="ARBA00022676"/>
    </source>
</evidence>
<protein>
    <submittedName>
        <fullName evidence="7">Activator-dependent family glycosyltransferase</fullName>
    </submittedName>
</protein>
<dbReference type="GO" id="GO:0008194">
    <property type="term" value="F:UDP-glycosyltransferase activity"/>
    <property type="evidence" value="ECO:0007669"/>
    <property type="project" value="InterPro"/>
</dbReference>
<dbReference type="InterPro" id="IPR030953">
    <property type="entry name" value="Glycosyl_450act"/>
</dbReference>
<dbReference type="CDD" id="cd03784">
    <property type="entry name" value="GT1_Gtf-like"/>
    <property type="match status" value="1"/>
</dbReference>
<dbReference type="Proteomes" id="UP000635245">
    <property type="component" value="Unassembled WGS sequence"/>
</dbReference>
<comment type="similarity">
    <text evidence="1">Belongs to the glycosyltransferase 28 family.</text>
</comment>
<keyword evidence="4" id="KW-0045">Antibiotic biosynthesis</keyword>
<keyword evidence="8" id="KW-1185">Reference proteome</keyword>
<evidence type="ECO:0000256" key="4">
    <source>
        <dbReference type="ARBA" id="ARBA00023194"/>
    </source>
</evidence>
<reference evidence="7" key="1">
    <citation type="submission" date="2020-12" db="EMBL/GenBank/DDBJ databases">
        <title>Prauserella sp. ASG 168, a novel actinomycete isolated from cave rock.</title>
        <authorList>
            <person name="Suriyachadkun C."/>
        </authorList>
    </citation>
    <scope>NUCLEOTIDE SEQUENCE</scope>
    <source>
        <strain evidence="7">ASG 168</strain>
    </source>
</reference>
<sequence length="426" mass="46817">MRVLFVSYPEKTVFQYLVPLAWALRTAGHEVAFAGQGNFTDVITQAGLTAVPVSDNAEPWRVTNLTADQLESERAGLPAPYDVADDPGKATWEYLRDGYADRVVGRYVMESIPMIPGLVSYARYWRPDLVVWESNCAAGPIAAKACGAANVRVLFGQDIFGVTRAHYLRLRERQPDGDRADPFADWLGENARAYGAEFSEDMVTGQATIDQFPTSLQARADGLRYLATQYVPYGGPAVVPRWLWEPPKRPRVGLTMGLSATEHFNGYTVDMATLLTNLSELDVEVVATVADSVRERLGPLPDNVRTVSYVPLHALAPTCSAFVHHAGAATLATVSRYGVPQLAVHLHFDQPMYARRLAEHGAGIAIPNDEATGRSVRDGVRRLLTEPTFRERANELRDEIRAAPAPNEIVRQLEELATGHRSPVPG</sequence>
<feature type="domain" description="Erythromycin biosynthesis protein CIII-like N-terminal" evidence="6">
    <location>
        <begin position="22"/>
        <end position="257"/>
    </location>
</feature>
<evidence type="ECO:0000256" key="3">
    <source>
        <dbReference type="ARBA" id="ARBA00022679"/>
    </source>
</evidence>